<protein>
    <submittedName>
        <fullName evidence="1">Uncharacterized protein</fullName>
    </submittedName>
</protein>
<proteinExistence type="predicted"/>
<dbReference type="PANTHER" id="PTHR47191">
    <property type="entry name" value="OS05G0170800 PROTEIN"/>
    <property type="match status" value="1"/>
</dbReference>
<dbReference type="Gramene" id="Kaladp0047s0190.1.v1.1">
    <property type="protein sequence ID" value="Kaladp0047s0190.1.v1.1"/>
    <property type="gene ID" value="Kaladp0047s0190.v1.1"/>
</dbReference>
<keyword evidence="2" id="KW-1185">Reference proteome</keyword>
<dbReference type="InterPro" id="IPR050718">
    <property type="entry name" value="ApaG-like"/>
</dbReference>
<sequence length="54" mass="6463">MEVAAMSEDYEEAARIRSLRTFEEEEPMLRLKRLMKEAIVDERFEGVTVREENE</sequence>
<dbReference type="EnsemblPlants" id="Kaladp0047s0190.1.v1.1">
    <property type="protein sequence ID" value="Kaladp0047s0190.1.v1.1"/>
    <property type="gene ID" value="Kaladp0047s0190.v1.1"/>
</dbReference>
<dbReference type="Proteomes" id="UP000594263">
    <property type="component" value="Unplaced"/>
</dbReference>
<reference evidence="1" key="1">
    <citation type="submission" date="2021-01" db="UniProtKB">
        <authorList>
            <consortium name="EnsemblPlants"/>
        </authorList>
    </citation>
    <scope>IDENTIFICATION</scope>
</reference>
<evidence type="ECO:0000313" key="2">
    <source>
        <dbReference type="Proteomes" id="UP000594263"/>
    </source>
</evidence>
<dbReference type="AlphaFoldDB" id="A0A7N0TW89"/>
<organism evidence="1 2">
    <name type="scientific">Kalanchoe fedtschenkoi</name>
    <name type="common">Lavender scallops</name>
    <name type="synonym">South American air plant</name>
    <dbReference type="NCBI Taxonomy" id="63787"/>
    <lineage>
        <taxon>Eukaryota</taxon>
        <taxon>Viridiplantae</taxon>
        <taxon>Streptophyta</taxon>
        <taxon>Embryophyta</taxon>
        <taxon>Tracheophyta</taxon>
        <taxon>Spermatophyta</taxon>
        <taxon>Magnoliopsida</taxon>
        <taxon>eudicotyledons</taxon>
        <taxon>Gunneridae</taxon>
        <taxon>Pentapetalae</taxon>
        <taxon>Saxifragales</taxon>
        <taxon>Crassulaceae</taxon>
        <taxon>Kalanchoe</taxon>
    </lineage>
</organism>
<name>A0A7N0TW89_KALFE</name>
<dbReference type="PANTHER" id="PTHR47191:SF2">
    <property type="entry name" value="OS05G0170800 PROTEIN"/>
    <property type="match status" value="1"/>
</dbReference>
<accession>A0A7N0TW89</accession>
<evidence type="ECO:0000313" key="1">
    <source>
        <dbReference type="EnsemblPlants" id="Kaladp0047s0190.1.v1.1"/>
    </source>
</evidence>